<proteinExistence type="predicted"/>
<dbReference type="Pfam" id="PF02470">
    <property type="entry name" value="MlaD"/>
    <property type="match status" value="1"/>
</dbReference>
<dbReference type="AlphaFoldDB" id="A0A134CD96"/>
<dbReference type="RefSeq" id="WP_062486571.1">
    <property type="nucleotide sequence ID" value="NZ_KQ960955.1"/>
</dbReference>
<dbReference type="PATRIC" id="fig|1588748.3.peg.1467"/>
<dbReference type="Proteomes" id="UP000070160">
    <property type="component" value="Unassembled WGS sequence"/>
</dbReference>
<comment type="caution">
    <text evidence="2">The sequence shown here is derived from an EMBL/GenBank/DDBJ whole genome shotgun (WGS) entry which is preliminary data.</text>
</comment>
<dbReference type="PANTHER" id="PTHR33371">
    <property type="entry name" value="INTERMEMBRANE PHOSPHOLIPID TRANSPORT SYSTEM BINDING PROTEIN MLAD-RELATED"/>
    <property type="match status" value="1"/>
</dbReference>
<organism evidence="2 3">
    <name type="scientific">Megasphaera hutchinsoni</name>
    <dbReference type="NCBI Taxonomy" id="1588748"/>
    <lineage>
        <taxon>Bacteria</taxon>
        <taxon>Bacillati</taxon>
        <taxon>Bacillota</taxon>
        <taxon>Negativicutes</taxon>
        <taxon>Veillonellales</taxon>
        <taxon>Veillonellaceae</taxon>
        <taxon>Megasphaera</taxon>
    </lineage>
</organism>
<reference evidence="3" key="1">
    <citation type="submission" date="2016-01" db="EMBL/GenBank/DDBJ databases">
        <authorList>
            <person name="Mitreva M."/>
            <person name="Pepin K.H."/>
            <person name="Mihindukulasuriya K.A."/>
            <person name="Fulton R."/>
            <person name="Fronick C."/>
            <person name="O'Laughlin M."/>
            <person name="Miner T."/>
            <person name="Herter B."/>
            <person name="Rosa B.A."/>
            <person name="Cordes M."/>
            <person name="Tomlinson C."/>
            <person name="Wollam A."/>
            <person name="Palsikar V.B."/>
            <person name="Mardis E.R."/>
            <person name="Wilson R.K."/>
        </authorList>
    </citation>
    <scope>NUCLEOTIDE SEQUENCE [LARGE SCALE GENOMIC DNA]</scope>
    <source>
        <strain evidence="3">KA00182</strain>
    </source>
</reference>
<dbReference type="Gene3D" id="1.20.120.230">
    <property type="entry name" value="Alpha-catenin/vinculin-like"/>
    <property type="match status" value="1"/>
</dbReference>
<feature type="domain" description="Mce/MlaD" evidence="1">
    <location>
        <begin position="36"/>
        <end position="112"/>
    </location>
</feature>
<keyword evidence="3" id="KW-1185">Reference proteome</keyword>
<dbReference type="InterPro" id="IPR003399">
    <property type="entry name" value="Mce/MlaD"/>
</dbReference>
<protein>
    <submittedName>
        <fullName evidence="2">Virulence factor Mce family protein</fullName>
    </submittedName>
</protein>
<evidence type="ECO:0000313" key="2">
    <source>
        <dbReference type="EMBL" id="KXB90201.1"/>
    </source>
</evidence>
<dbReference type="STRING" id="1588748.HMPREF3182_01515"/>
<evidence type="ECO:0000313" key="3">
    <source>
        <dbReference type="Proteomes" id="UP000070160"/>
    </source>
</evidence>
<name>A0A134CD96_9FIRM</name>
<dbReference type="InterPro" id="IPR052336">
    <property type="entry name" value="MlaD_Phospholipid_Transporter"/>
</dbReference>
<evidence type="ECO:0000259" key="1">
    <source>
        <dbReference type="Pfam" id="PF02470"/>
    </source>
</evidence>
<gene>
    <name evidence="2" type="ORF">HMPREF3182_01515</name>
</gene>
<dbReference type="EMBL" id="LSDT01000050">
    <property type="protein sequence ID" value="KXB90201.1"/>
    <property type="molecule type" value="Genomic_DNA"/>
</dbReference>
<accession>A0A134CD96</accession>
<sequence>MKWSSEAKVGLVTVVGVILFSYTIIDLAQAEILGKPGYEVHSIFSDAKGVQKGNTVRYAGVNVGRVLRVETTSSGVDVVLKLDKQVIIPKDSPISITTDGLLGEKIINITPGSNKERGLQEGDYVLGTSSKSMDDLVNTANDLIQNTNQMVVNVNRIIGDSQTQAAIRDSMIHINNITAQTDAMLQANAGNIRAIAQNMADLTAQMNSSLQRIDGDGATSDNIRSLVKNMNESSKQLTMIANSFAKVTGDPHTQENLQMTLQNTAAISQKVNQLLSGNRELNTTGEAGILYNNTSKESYGYATFKVEKNNNFFLLGAEGIGNRTKMNLQYGTHRPFFDIRWGLVNGELGGGIDLFPKKVFQLSLEGYNPNQWQYRMKGKYRVAKNVYILGQAIRPMKGEGGGNYFGVHYVF</sequence>
<dbReference type="PANTHER" id="PTHR33371:SF4">
    <property type="entry name" value="INTERMEMBRANE PHOSPHOLIPID TRANSPORT SYSTEM BINDING PROTEIN MLAD"/>
    <property type="match status" value="1"/>
</dbReference>